<gene>
    <name evidence="2" type="ORF">S01H1_12910</name>
</gene>
<feature type="transmembrane region" description="Helical" evidence="1">
    <location>
        <begin position="6"/>
        <end position="24"/>
    </location>
</feature>
<feature type="transmembrane region" description="Helical" evidence="1">
    <location>
        <begin position="100"/>
        <end position="120"/>
    </location>
</feature>
<sequence length="244" mass="26276">MYAFASLSMMVIGVVTLVVGVRLLIRAGQTRGLPELLFGAAFVTGSVGVAGSQLGQRFVWTEPGPLFTSMTALGFGLQVLGTAALFAVVWRVFRPRDRWAMGLASAGALLALGGWTLRWVDGSFEGDVLRSRGLFLFQSMRIVVFAWSATEALRYAAALRRRVAVGLAEPAVANQILFWGVAGIFMIVTTLSIMLPILLTGRSPLEFALPMALITVSTLGTAVVMWCAFFPPLGMRRRLLFSGA</sequence>
<comment type="caution">
    <text evidence="2">The sequence shown here is derived from an EMBL/GenBank/DDBJ whole genome shotgun (WGS) entry which is preliminary data.</text>
</comment>
<reference evidence="2" key="1">
    <citation type="journal article" date="2014" name="Front. Microbiol.">
        <title>High frequency of phylogenetically diverse reductive dehalogenase-homologous genes in deep subseafloor sedimentary metagenomes.</title>
        <authorList>
            <person name="Kawai M."/>
            <person name="Futagami T."/>
            <person name="Toyoda A."/>
            <person name="Takaki Y."/>
            <person name="Nishi S."/>
            <person name="Hori S."/>
            <person name="Arai W."/>
            <person name="Tsubouchi T."/>
            <person name="Morono Y."/>
            <person name="Uchiyama I."/>
            <person name="Ito T."/>
            <person name="Fujiyama A."/>
            <person name="Inagaki F."/>
            <person name="Takami H."/>
        </authorList>
    </citation>
    <scope>NUCLEOTIDE SEQUENCE</scope>
    <source>
        <strain evidence="2">Expedition CK06-06</strain>
    </source>
</reference>
<dbReference type="EMBL" id="BARS01006638">
    <property type="protein sequence ID" value="GAF71561.1"/>
    <property type="molecule type" value="Genomic_DNA"/>
</dbReference>
<evidence type="ECO:0000256" key="1">
    <source>
        <dbReference type="SAM" id="Phobius"/>
    </source>
</evidence>
<keyword evidence="1" id="KW-0812">Transmembrane</keyword>
<organism evidence="2">
    <name type="scientific">marine sediment metagenome</name>
    <dbReference type="NCBI Taxonomy" id="412755"/>
    <lineage>
        <taxon>unclassified sequences</taxon>
        <taxon>metagenomes</taxon>
        <taxon>ecological metagenomes</taxon>
    </lineage>
</organism>
<feature type="transmembrane region" description="Helical" evidence="1">
    <location>
        <begin position="36"/>
        <end position="55"/>
    </location>
</feature>
<protein>
    <submittedName>
        <fullName evidence="2">Uncharacterized protein</fullName>
    </submittedName>
</protein>
<keyword evidence="1" id="KW-1133">Transmembrane helix</keyword>
<feature type="transmembrane region" description="Helical" evidence="1">
    <location>
        <begin position="211"/>
        <end position="230"/>
    </location>
</feature>
<feature type="transmembrane region" description="Helical" evidence="1">
    <location>
        <begin position="135"/>
        <end position="156"/>
    </location>
</feature>
<feature type="transmembrane region" description="Helical" evidence="1">
    <location>
        <begin position="176"/>
        <end position="199"/>
    </location>
</feature>
<name>X0S8R1_9ZZZZ</name>
<proteinExistence type="predicted"/>
<feature type="transmembrane region" description="Helical" evidence="1">
    <location>
        <begin position="75"/>
        <end position="93"/>
    </location>
</feature>
<evidence type="ECO:0000313" key="2">
    <source>
        <dbReference type="EMBL" id="GAF71561.1"/>
    </source>
</evidence>
<accession>X0S8R1</accession>
<dbReference type="AlphaFoldDB" id="X0S8R1"/>
<keyword evidence="1" id="KW-0472">Membrane</keyword>